<evidence type="ECO:0000313" key="3">
    <source>
        <dbReference type="Proteomes" id="UP000011746"/>
    </source>
</evidence>
<keyword evidence="3" id="KW-1185">Reference proteome</keyword>
<dbReference type="STRING" id="1230341.AAV35_000470"/>
<protein>
    <recommendedName>
        <fullName evidence="5">Zinc-finger domain-containing protein</fullName>
    </recommendedName>
</protein>
<proteinExistence type="predicted"/>
<dbReference type="RefSeq" id="WP_008591646.1">
    <property type="nucleotide sequence ID" value="NZ_AMPQ01000021.1"/>
</dbReference>
<accession>K2FIG3</accession>
<sequence length="163" mass="19251">MNEHERKIHKLCQELIPVFDELDAETQEIINEHVQYCSICDNMLDKWDFLNESVGSTEINVGNDFEIKPLKKLIHINRGLRLLVILVRVLVLFVISFNTLRFHESGDALALQTFQSATFLFYLPAAIFLLVFTWMFLNKKWFLYSLVVDLVILMATWQFQLFY</sequence>
<reference evidence="2 3" key="1">
    <citation type="journal article" date="2012" name="J. Bacteriol.">
        <title>Draft Genome Sequence of Salimicrobium sp. Strain MJ3, Isolated from Myulchi-Jeot, Korean Fermented Seafood.</title>
        <authorList>
            <person name="Lee S.H."/>
            <person name="Jung J.Y."/>
            <person name="Jeon C.O."/>
        </authorList>
    </citation>
    <scope>NUCLEOTIDE SEQUENCE [LARGE SCALE GENOMIC DNA]</scope>
    <source>
        <strain evidence="2 3">MJ3</strain>
    </source>
</reference>
<evidence type="ECO:0000313" key="4">
    <source>
        <dbReference type="Proteomes" id="UP000092654"/>
    </source>
</evidence>
<evidence type="ECO:0000313" key="1">
    <source>
        <dbReference type="EMBL" id="AKG03404.1"/>
    </source>
</evidence>
<evidence type="ECO:0000313" key="2">
    <source>
        <dbReference type="EMBL" id="EKE30886.1"/>
    </source>
</evidence>
<dbReference type="KEGG" id="sje:AAV35_000470"/>
<dbReference type="EMBL" id="CP011361">
    <property type="protein sequence ID" value="AKG03404.1"/>
    <property type="molecule type" value="Genomic_DNA"/>
</dbReference>
<gene>
    <name evidence="1" type="ORF">AAV35_000470</name>
    <name evidence="2" type="ORF">MJ3_11315</name>
</gene>
<reference evidence="4" key="2">
    <citation type="submission" date="2015-06" db="EMBL/GenBank/DDBJ databases">
        <title>Salimicrobium jeotgali MJ3, isolated from Myulchi jeot, a traditional Korean fermented seafood.</title>
        <authorList>
            <person name="Kim K.H."/>
            <person name="Jeon C.O."/>
            <person name="Jin H.M."/>
        </authorList>
    </citation>
    <scope>NUCLEOTIDE SEQUENCE [LARGE SCALE GENOMIC DNA]</scope>
    <source>
        <strain evidence="4">MJ3</strain>
    </source>
</reference>
<reference evidence="1" key="3">
    <citation type="submission" date="2016-11" db="EMBL/GenBank/DDBJ databases">
        <title>Salimicrobium jeotgali MJ3, isolated from Myulchi jeot, a traditional Korean fermented seafood.</title>
        <authorList>
            <person name="Kim K.H."/>
            <person name="Jeon C.O."/>
            <person name="Jin H.M."/>
        </authorList>
    </citation>
    <scope>NUCLEOTIDE SEQUENCE</scope>
    <source>
        <strain evidence="1">MJ3</strain>
    </source>
</reference>
<evidence type="ECO:0008006" key="5">
    <source>
        <dbReference type="Google" id="ProtNLM"/>
    </source>
</evidence>
<dbReference type="Proteomes" id="UP000011746">
    <property type="component" value="Unassembled WGS sequence"/>
</dbReference>
<name>K2FIG3_9BACI</name>
<dbReference type="OrthoDB" id="2878109at2"/>
<dbReference type="AlphaFoldDB" id="K2FIG3"/>
<dbReference type="EMBL" id="AMPQ01000021">
    <property type="protein sequence ID" value="EKE30886.1"/>
    <property type="molecule type" value="Genomic_DNA"/>
</dbReference>
<organism evidence="2 3">
    <name type="scientific">Salimicrobium jeotgali</name>
    <dbReference type="NCBI Taxonomy" id="1230341"/>
    <lineage>
        <taxon>Bacteria</taxon>
        <taxon>Bacillati</taxon>
        <taxon>Bacillota</taxon>
        <taxon>Bacilli</taxon>
        <taxon>Bacillales</taxon>
        <taxon>Bacillaceae</taxon>
        <taxon>Salimicrobium</taxon>
    </lineage>
</organism>
<dbReference type="Proteomes" id="UP000092654">
    <property type="component" value="Chromosome"/>
</dbReference>
<dbReference type="eggNOG" id="ENOG5032RQI">
    <property type="taxonomic scope" value="Bacteria"/>
</dbReference>